<evidence type="ECO:0000313" key="2">
    <source>
        <dbReference type="Proteomes" id="UP000193104"/>
    </source>
</evidence>
<reference evidence="1 2" key="1">
    <citation type="journal article" date="2017" name="Antonie Van Leeuwenhoek">
        <title>Phylogenomic resolution of the bacterial genus Pantoea and its relationship with Erwinia and Tatumella.</title>
        <authorList>
            <person name="Palmer M."/>
            <person name="Steenkamp E.T."/>
            <person name="Coetzee M.P."/>
            <person name="Chan W.Y."/>
            <person name="van Zyl E."/>
            <person name="De Maayer P."/>
            <person name="Coutinho T.A."/>
            <person name="Blom J."/>
            <person name="Smits T.H."/>
            <person name="Duffy B."/>
            <person name="Venter S.N."/>
        </authorList>
    </citation>
    <scope>NUCLEOTIDE SEQUENCE [LARGE SCALE GENOMIC DNA]</scope>
    <source>
        <strain evidence="1 2">LMG 26277</strain>
    </source>
</reference>
<organism evidence="1 2">
    <name type="scientific">Pantoea wallisii</name>
    <dbReference type="NCBI Taxonomy" id="1076551"/>
    <lineage>
        <taxon>Bacteria</taxon>
        <taxon>Pseudomonadati</taxon>
        <taxon>Pseudomonadota</taxon>
        <taxon>Gammaproteobacteria</taxon>
        <taxon>Enterobacterales</taxon>
        <taxon>Erwiniaceae</taxon>
        <taxon>Pantoea</taxon>
    </lineage>
</organism>
<proteinExistence type="predicted"/>
<dbReference type="RefSeq" id="WP_128602946.1">
    <property type="nucleotide sequence ID" value="NZ_MLFS01000084.1"/>
</dbReference>
<comment type="caution">
    <text evidence="1">The sequence shown here is derived from an EMBL/GenBank/DDBJ whole genome shotgun (WGS) entry which is preliminary data.</text>
</comment>
<accession>A0A1X1CWH5</accession>
<dbReference type="EMBL" id="MLFS01000084">
    <property type="protein sequence ID" value="ORM68813.1"/>
    <property type="molecule type" value="Genomic_DNA"/>
</dbReference>
<keyword evidence="2" id="KW-1185">Reference proteome</keyword>
<protein>
    <submittedName>
        <fullName evidence="1">Uncharacterized protein</fullName>
    </submittedName>
</protein>
<name>A0A1X1CWH5_9GAMM</name>
<gene>
    <name evidence="1" type="ORF">HA48_20050</name>
</gene>
<dbReference type="Proteomes" id="UP000193104">
    <property type="component" value="Unassembled WGS sequence"/>
</dbReference>
<evidence type="ECO:0000313" key="1">
    <source>
        <dbReference type="EMBL" id="ORM68813.1"/>
    </source>
</evidence>
<dbReference type="AlphaFoldDB" id="A0A1X1CWH5"/>
<sequence length="63" mass="7290">MQDLLKFDKRILAEGIWRLGGVHPFDRLRMGAHPTDKDEVSWRACKTGKKNPRIRVGRCNRTG</sequence>